<dbReference type="PANTHER" id="PTHR10974:SF9">
    <property type="entry name" value="DUF229 DOMAIN CONTAINING PROTEIN-RELATED"/>
    <property type="match status" value="1"/>
</dbReference>
<dbReference type="SUPFAM" id="SSF53649">
    <property type="entry name" value="Alkaline phosphatase-like"/>
    <property type="match status" value="1"/>
</dbReference>
<evidence type="ECO:0000256" key="3">
    <source>
        <dbReference type="SAM" id="Phobius"/>
    </source>
</evidence>
<dbReference type="InterPro" id="IPR004245">
    <property type="entry name" value="DUF229"/>
</dbReference>
<dbReference type="PANTHER" id="PTHR10974">
    <property type="entry name" value="FI08016P-RELATED"/>
    <property type="match status" value="1"/>
</dbReference>
<evidence type="ECO:0000313" key="6">
    <source>
        <dbReference type="Proteomes" id="UP000719412"/>
    </source>
</evidence>
<dbReference type="Pfam" id="PF16086">
    <property type="entry name" value="DUF4816"/>
    <property type="match status" value="5"/>
</dbReference>
<dbReference type="InterPro" id="IPR001611">
    <property type="entry name" value="Leu-rich_rpt"/>
</dbReference>
<dbReference type="InterPro" id="IPR003591">
    <property type="entry name" value="Leu-rich_rpt_typical-subtyp"/>
</dbReference>
<feature type="chain" id="PRO_5035177580" description="LRRCT domain-containing protein" evidence="4">
    <location>
        <begin position="22"/>
        <end position="1787"/>
    </location>
</feature>
<protein>
    <recommendedName>
        <fullName evidence="7">LRRCT domain-containing protein</fullName>
    </recommendedName>
</protein>
<keyword evidence="3" id="KW-0472">Membrane</keyword>
<dbReference type="Gene3D" id="3.80.10.10">
    <property type="entry name" value="Ribonuclease Inhibitor"/>
    <property type="match status" value="2"/>
</dbReference>
<keyword evidence="2" id="KW-0677">Repeat</keyword>
<proteinExistence type="predicted"/>
<dbReference type="Pfam" id="PF13855">
    <property type="entry name" value="LRR_8"/>
    <property type="match status" value="5"/>
</dbReference>
<gene>
    <name evidence="5" type="ORF">GEV33_014206</name>
</gene>
<dbReference type="SMART" id="SM00365">
    <property type="entry name" value="LRR_SD22"/>
    <property type="match status" value="6"/>
</dbReference>
<evidence type="ECO:0000313" key="5">
    <source>
        <dbReference type="EMBL" id="KAH0808589.1"/>
    </source>
</evidence>
<evidence type="ECO:0008006" key="7">
    <source>
        <dbReference type="Google" id="ProtNLM"/>
    </source>
</evidence>
<dbReference type="InterPro" id="IPR032134">
    <property type="entry name" value="DUF4816"/>
</dbReference>
<dbReference type="FunFam" id="3.40.720.10:FF:000017">
    <property type="entry name" value="Predicted protein"/>
    <property type="match status" value="1"/>
</dbReference>
<dbReference type="Pfam" id="PF02995">
    <property type="entry name" value="DUF229"/>
    <property type="match status" value="1"/>
</dbReference>
<keyword evidence="1" id="KW-0433">Leucine-rich repeat</keyword>
<reference evidence="5" key="1">
    <citation type="journal article" date="2020" name="J Insects Food Feed">
        <title>The yellow mealworm (Tenebrio molitor) genome: a resource for the emerging insects as food and feed industry.</title>
        <authorList>
            <person name="Eriksson T."/>
            <person name="Andere A."/>
            <person name="Kelstrup H."/>
            <person name="Emery V."/>
            <person name="Picard C."/>
        </authorList>
    </citation>
    <scope>NUCLEOTIDE SEQUENCE</scope>
    <source>
        <strain evidence="5">Stoneville</strain>
        <tissue evidence="5">Whole head</tissue>
    </source>
</reference>
<keyword evidence="3" id="KW-0812">Transmembrane</keyword>
<dbReference type="EMBL" id="JABDTM020028655">
    <property type="protein sequence ID" value="KAH0808589.1"/>
    <property type="molecule type" value="Genomic_DNA"/>
</dbReference>
<dbReference type="Gene3D" id="3.40.720.10">
    <property type="entry name" value="Alkaline Phosphatase, subunit A"/>
    <property type="match status" value="1"/>
</dbReference>
<evidence type="ECO:0000256" key="2">
    <source>
        <dbReference type="ARBA" id="ARBA00022737"/>
    </source>
</evidence>
<keyword evidence="4" id="KW-0732">Signal</keyword>
<dbReference type="Proteomes" id="UP000719412">
    <property type="component" value="Unassembled WGS sequence"/>
</dbReference>
<feature type="transmembrane region" description="Helical" evidence="3">
    <location>
        <begin position="135"/>
        <end position="153"/>
    </location>
</feature>
<evidence type="ECO:0000256" key="4">
    <source>
        <dbReference type="SAM" id="SignalP"/>
    </source>
</evidence>
<dbReference type="SUPFAM" id="SSF52058">
    <property type="entry name" value="L domain-like"/>
    <property type="match status" value="1"/>
</dbReference>
<name>A0A8J6H5E9_TENMO</name>
<feature type="signal peptide" evidence="4">
    <location>
        <begin position="1"/>
        <end position="21"/>
    </location>
</feature>
<dbReference type="FunFam" id="3.80.10.10:FF:001164">
    <property type="entry name" value="GH01279p"/>
    <property type="match status" value="1"/>
</dbReference>
<reference evidence="5" key="2">
    <citation type="submission" date="2021-08" db="EMBL/GenBank/DDBJ databases">
        <authorList>
            <person name="Eriksson T."/>
        </authorList>
    </citation>
    <scope>NUCLEOTIDE SEQUENCE</scope>
    <source>
        <strain evidence="5">Stoneville</strain>
        <tissue evidence="5">Whole head</tissue>
    </source>
</reference>
<comment type="caution">
    <text evidence="5">The sequence shown here is derived from an EMBL/GenBank/DDBJ whole genome shotgun (WGS) entry which is preliminary data.</text>
</comment>
<dbReference type="InterPro" id="IPR032675">
    <property type="entry name" value="LRR_dom_sf"/>
</dbReference>
<dbReference type="CDD" id="cd16021">
    <property type="entry name" value="ALP_like"/>
    <property type="match status" value="1"/>
</dbReference>
<organism evidence="5 6">
    <name type="scientific">Tenebrio molitor</name>
    <name type="common">Yellow mealworm beetle</name>
    <dbReference type="NCBI Taxonomy" id="7067"/>
    <lineage>
        <taxon>Eukaryota</taxon>
        <taxon>Metazoa</taxon>
        <taxon>Ecdysozoa</taxon>
        <taxon>Arthropoda</taxon>
        <taxon>Hexapoda</taxon>
        <taxon>Insecta</taxon>
        <taxon>Pterygota</taxon>
        <taxon>Neoptera</taxon>
        <taxon>Endopterygota</taxon>
        <taxon>Coleoptera</taxon>
        <taxon>Polyphaga</taxon>
        <taxon>Cucujiformia</taxon>
        <taxon>Tenebrionidae</taxon>
        <taxon>Tenebrio</taxon>
    </lineage>
</organism>
<evidence type="ECO:0000256" key="1">
    <source>
        <dbReference type="ARBA" id="ARBA00022614"/>
    </source>
</evidence>
<keyword evidence="3" id="KW-1133">Transmembrane helix</keyword>
<dbReference type="SMART" id="SM00369">
    <property type="entry name" value="LRR_TYP"/>
    <property type="match status" value="13"/>
</dbReference>
<keyword evidence="6" id="KW-1185">Reference proteome</keyword>
<dbReference type="InterPro" id="IPR017850">
    <property type="entry name" value="Alkaline_phosphatase_core_sf"/>
</dbReference>
<dbReference type="GO" id="GO:0005615">
    <property type="term" value="C:extracellular space"/>
    <property type="evidence" value="ECO:0007669"/>
    <property type="project" value="TreeGrafter"/>
</dbReference>
<dbReference type="SMART" id="SM00364">
    <property type="entry name" value="LRR_BAC"/>
    <property type="match status" value="4"/>
</dbReference>
<sequence>MVPQKVSVLILFITILDQCLSSPGHHVRHRIHVPTKVKTIYHTKIIKIPEHHHYIHEKEKPHLVKVPEHHHYFHEKEKEKLVDLHDYHQKDDDLDFQPDYESDHHKSHYDFEDRHNIFKKHAPLRNLKNQRTRRVLIIFVVIAALLIFSYVDLDDKAPQSRLSHKQITDPNISFRRSNNTHKFLIDTPSCKIPEVDPFGDETSGLYEPEEYSQCSSRAPLSYIRKDGDHITLTINQSLLSSYSSVKIFCCYARVLRVVKTRRPDDGVSLTECIPFGDNVSVLAPAVFVSCDNRFQVNVYKNVHAIITPRLVKKERKDPTPSAFSVLLVGIDSISKASLERAMPQTFDFLEKNDFVNLKGYSKIGLNTLPNLMGILGGTDMQQMRNHCDPNDNIDGCYNIWKVFREKGYVTAYGEDSTGIASFNCCGKKGFRSPPTDFYFRPYMMMAERIGVVKRHGMSFCAGPETEGERIMDLAKDFQRTFQNRPKFGLFWMNSFSHDNLNMPTAMDAKVKDFLGEISQHLDNTIFFFFSDHGIRFGDIRTTHAGWLGERLPFFYVHLPDSFKQQHPKAYKNLQSNSKRLTSAFDIYMTLQDVLFFADKTHSINQSLGCPQCHSLFSEISHNRSCEQAAIPPEWCVCNVTSYVNLEDELKTKAALVFVDEINKLMERYKQGYKCHRYRLGDIIFAGVTQFDSILLRVKTNPEAKFEGSLRLATNGSISQLHLLNVTRIDGDLVHYHPPPAAPLAMAFLKYLFVLFAVALAVACAAPAPGWHHGHHEHVVVHVPYHVHTVHHHHVKKIHVPVPVVKKIYVHEEPHYHHDHHDDHHHHGWWDEERVLHLRECAETSSRIEKIIGHLIVLPLLFQITTADFECSDDDNTLEGNCPTLECAYDEGFEVYQLKRCRCKIVIKDLSLPNNTLQNDLFHKICVRNKHLLQQLWINDVELEYIDNNIFEKYPNLTRLNLAGNLMKLDFSEQAQRLTQLDISRNDLVMVESDTFDNLKSLKKVNMSFNHIETINWCFRKTDNLEEIYLNNNKLTVIHKDELDNLKKIRILDLAFNLLTSIDSNMYFSNLQELHLNGNKLTTINRQQFINLPKLKLLNIANNSIKEISDNHFFNELEVFRCDNNQMTTINSNVVNKLTNLQVLSASNNQLQTLGPDTFAPTNKMEVLDVSSNNLTDIDRANFPRLTNLTILNVNNNSLSQEVITCDNFNNLANLNILNLAHNRISQILNCTFAKLENLSKLVLLANQLEKIPPTAFDALTKLQELDLAQNQIRDIPEGLFNHLGELKRLNMSNNMLTELDLERLSTNVNLMMLDLTHNNLTNLNLRLLKDKFPHLTVLDIDTRLIKCDEISDILTFFDSRVKSCSVSGVNQQRLPPYHPKHRGLDQNEVLGTLVFSCACPLDYSVYFVTLGCLFVAPIESIPTGLSRVKRSHHEPEGYWSKKLTWKTEWVKIWKTEKKLIWKTEWKKSQVPAWKEIQVPIWKEIQVPDWKTITKPIWKETQVPAWKEIQVPDWKEVQVPAWKEIQVPDWKEIQVPDWKEIQVPDWKEIQVPDWKEIQVPDKKKIWIPVWKEIQVPAWKEIQVPDWKKIWVPEWVKEGIPGEHYLGKDHHGAEYTAHDLWKKKLIWKPVWKKIWRTEKKQYWVTEKKLEWKPEWKTIWRTEKKQIWRTEKKQIWRTEKKQIWRTEKKQIWRTEKKQIWIPKKEQIWRTEKKQIWIPKKELIWKHEKVQIWRTEKKQEWVTEKKQIWKDVWKKISVPVWKTIEVPAWKKISKPVWEKVWVKVHHHHGWD</sequence>
<accession>A0A8J6H5E9</accession>
<dbReference type="PROSITE" id="PS51450">
    <property type="entry name" value="LRR"/>
    <property type="match status" value="7"/>
</dbReference>
<dbReference type="SUPFAM" id="SSF52047">
    <property type="entry name" value="RNI-like"/>
    <property type="match status" value="1"/>
</dbReference>